<feature type="transmembrane region" description="Helical" evidence="7">
    <location>
        <begin position="230"/>
        <end position="249"/>
    </location>
</feature>
<protein>
    <submittedName>
        <fullName evidence="9">Drug/metabolite transporter (DMT)-like permease</fullName>
    </submittedName>
</protein>
<feature type="transmembrane region" description="Helical" evidence="7">
    <location>
        <begin position="81"/>
        <end position="99"/>
    </location>
</feature>
<evidence type="ECO:0000256" key="2">
    <source>
        <dbReference type="ARBA" id="ARBA00007362"/>
    </source>
</evidence>
<feature type="transmembrane region" description="Helical" evidence="7">
    <location>
        <begin position="168"/>
        <end position="184"/>
    </location>
</feature>
<feature type="transmembrane region" description="Helical" evidence="7">
    <location>
        <begin position="142"/>
        <end position="162"/>
    </location>
</feature>
<evidence type="ECO:0000313" key="9">
    <source>
        <dbReference type="EMBL" id="MBP1936819.1"/>
    </source>
</evidence>
<feature type="transmembrane region" description="Helical" evidence="7">
    <location>
        <begin position="21"/>
        <end position="43"/>
    </location>
</feature>
<comment type="similarity">
    <text evidence="2">Belongs to the EamA transporter family.</text>
</comment>
<dbReference type="Pfam" id="PF00892">
    <property type="entry name" value="EamA"/>
    <property type="match status" value="2"/>
</dbReference>
<evidence type="ECO:0000256" key="4">
    <source>
        <dbReference type="ARBA" id="ARBA00022692"/>
    </source>
</evidence>
<feature type="domain" description="EamA" evidence="8">
    <location>
        <begin position="22"/>
        <end position="153"/>
    </location>
</feature>
<dbReference type="InterPro" id="IPR050638">
    <property type="entry name" value="AA-Vitamin_Transporters"/>
</dbReference>
<keyword evidence="4 7" id="KW-0812">Transmembrane</keyword>
<feature type="transmembrane region" description="Helical" evidence="7">
    <location>
        <begin position="261"/>
        <end position="280"/>
    </location>
</feature>
<keyword evidence="6 7" id="KW-0472">Membrane</keyword>
<evidence type="ECO:0000256" key="7">
    <source>
        <dbReference type="SAM" id="Phobius"/>
    </source>
</evidence>
<dbReference type="Gene3D" id="1.10.3730.20">
    <property type="match status" value="1"/>
</dbReference>
<dbReference type="SUPFAM" id="SSF103481">
    <property type="entry name" value="Multidrug resistance efflux transporter EmrE"/>
    <property type="match status" value="2"/>
</dbReference>
<comment type="subcellular location">
    <subcellularLocation>
        <location evidence="1">Cell membrane</location>
        <topology evidence="1">Multi-pass membrane protein</topology>
    </subcellularLocation>
</comment>
<evidence type="ECO:0000259" key="8">
    <source>
        <dbReference type="Pfam" id="PF00892"/>
    </source>
</evidence>
<reference evidence="9 10" key="1">
    <citation type="submission" date="2021-03" db="EMBL/GenBank/DDBJ databases">
        <title>Genomic Encyclopedia of Type Strains, Phase IV (KMG-IV): sequencing the most valuable type-strain genomes for metagenomic binning, comparative biology and taxonomic classification.</title>
        <authorList>
            <person name="Goeker M."/>
        </authorList>
    </citation>
    <scope>NUCLEOTIDE SEQUENCE [LARGE SCALE GENOMIC DNA]</scope>
    <source>
        <strain evidence="9 10">DSM 23491</strain>
    </source>
</reference>
<dbReference type="InterPro" id="IPR037185">
    <property type="entry name" value="EmrE-like"/>
</dbReference>
<feature type="domain" description="EamA" evidence="8">
    <location>
        <begin position="165"/>
        <end position="301"/>
    </location>
</feature>
<sequence>MNEFIKYTGWKSEAMVKKQQIYFILFCVMIGWGFNVIATKVLVANFMPVTMTALRIFTAAVSVFVILLLMKKVRKLTRREFVYVLIGALFNVVGHHYFLSNGLAHTSASNGGLILGTGPILTTVLAILFLGDKVTWPRIIGVLLGISGVAFIVLEGGGGVSSISLGDVYVFLAILSQAISFIIIKRVSGTLDPRLMTGYMLLIGSVILFVISQIIEPNGLASMAHGSPLLWAAFFSSAIIATALGHMMYNDAVGKIGAAEASIFINLNPFFALIGAVVFLGEKIAATQMIGFIFILFGVLLGSGAFEDLLRTKRKKEISAKI</sequence>
<gene>
    <name evidence="9" type="ORF">J2Z20_001700</name>
</gene>
<dbReference type="EMBL" id="JAGGKP010000002">
    <property type="protein sequence ID" value="MBP1936819.1"/>
    <property type="molecule type" value="Genomic_DNA"/>
</dbReference>
<evidence type="ECO:0000256" key="3">
    <source>
        <dbReference type="ARBA" id="ARBA00022475"/>
    </source>
</evidence>
<feature type="transmembrane region" description="Helical" evidence="7">
    <location>
        <begin position="196"/>
        <end position="215"/>
    </location>
</feature>
<feature type="transmembrane region" description="Helical" evidence="7">
    <location>
        <begin position="286"/>
        <end position="306"/>
    </location>
</feature>
<evidence type="ECO:0000313" key="10">
    <source>
        <dbReference type="Proteomes" id="UP001519273"/>
    </source>
</evidence>
<dbReference type="InterPro" id="IPR000620">
    <property type="entry name" value="EamA_dom"/>
</dbReference>
<accession>A0ABS4H2Q9</accession>
<keyword evidence="5 7" id="KW-1133">Transmembrane helix</keyword>
<evidence type="ECO:0000256" key="1">
    <source>
        <dbReference type="ARBA" id="ARBA00004651"/>
    </source>
</evidence>
<keyword evidence="10" id="KW-1185">Reference proteome</keyword>
<evidence type="ECO:0000256" key="5">
    <source>
        <dbReference type="ARBA" id="ARBA00022989"/>
    </source>
</evidence>
<dbReference type="PANTHER" id="PTHR32322">
    <property type="entry name" value="INNER MEMBRANE TRANSPORTER"/>
    <property type="match status" value="1"/>
</dbReference>
<organism evidence="9 10">
    <name type="scientific">Paenibacillus sediminis</name>
    <dbReference type="NCBI Taxonomy" id="664909"/>
    <lineage>
        <taxon>Bacteria</taxon>
        <taxon>Bacillati</taxon>
        <taxon>Bacillota</taxon>
        <taxon>Bacilli</taxon>
        <taxon>Bacillales</taxon>
        <taxon>Paenibacillaceae</taxon>
        <taxon>Paenibacillus</taxon>
    </lineage>
</organism>
<evidence type="ECO:0000256" key="6">
    <source>
        <dbReference type="ARBA" id="ARBA00023136"/>
    </source>
</evidence>
<feature type="transmembrane region" description="Helical" evidence="7">
    <location>
        <begin position="49"/>
        <end position="69"/>
    </location>
</feature>
<keyword evidence="3" id="KW-1003">Cell membrane</keyword>
<name>A0ABS4H2Q9_9BACL</name>
<proteinExistence type="inferred from homology"/>
<comment type="caution">
    <text evidence="9">The sequence shown here is derived from an EMBL/GenBank/DDBJ whole genome shotgun (WGS) entry which is preliminary data.</text>
</comment>
<feature type="transmembrane region" description="Helical" evidence="7">
    <location>
        <begin position="111"/>
        <end position="130"/>
    </location>
</feature>
<dbReference type="Proteomes" id="UP001519273">
    <property type="component" value="Unassembled WGS sequence"/>
</dbReference>
<dbReference type="PANTHER" id="PTHR32322:SF18">
    <property type="entry name" value="S-ADENOSYLMETHIONINE_S-ADENOSYLHOMOCYSTEINE TRANSPORTER"/>
    <property type="match status" value="1"/>
</dbReference>